<keyword evidence="2" id="KW-1185">Reference proteome</keyword>
<proteinExistence type="predicted"/>
<comment type="caution">
    <text evidence="1">The sequence shown here is derived from an EMBL/GenBank/DDBJ whole genome shotgun (WGS) entry which is preliminary data.</text>
</comment>
<name>A0A4Y1ZY65_ARAVE</name>
<evidence type="ECO:0000313" key="2">
    <source>
        <dbReference type="Proteomes" id="UP000499080"/>
    </source>
</evidence>
<protein>
    <submittedName>
        <fullName evidence="1">Uncharacterized protein</fullName>
    </submittedName>
</protein>
<evidence type="ECO:0000313" key="1">
    <source>
        <dbReference type="EMBL" id="GBL71649.1"/>
    </source>
</evidence>
<gene>
    <name evidence="1" type="ORF">AVEN_87457_1</name>
</gene>
<organism evidence="1 2">
    <name type="scientific">Araneus ventricosus</name>
    <name type="common">Orbweaver spider</name>
    <name type="synonym">Epeira ventricosa</name>
    <dbReference type="NCBI Taxonomy" id="182803"/>
    <lineage>
        <taxon>Eukaryota</taxon>
        <taxon>Metazoa</taxon>
        <taxon>Ecdysozoa</taxon>
        <taxon>Arthropoda</taxon>
        <taxon>Chelicerata</taxon>
        <taxon>Arachnida</taxon>
        <taxon>Araneae</taxon>
        <taxon>Araneomorphae</taxon>
        <taxon>Entelegynae</taxon>
        <taxon>Araneoidea</taxon>
        <taxon>Araneidae</taxon>
        <taxon>Araneus</taxon>
    </lineage>
</organism>
<dbReference type="AlphaFoldDB" id="A0A4Y1ZY65"/>
<dbReference type="EMBL" id="BGPR01078705">
    <property type="protein sequence ID" value="GBL71649.1"/>
    <property type="molecule type" value="Genomic_DNA"/>
</dbReference>
<dbReference type="Proteomes" id="UP000499080">
    <property type="component" value="Unassembled WGS sequence"/>
</dbReference>
<sequence length="118" mass="14139">MMFAATDSRRKSLFQNGKNRYGKKNFTTLWVAMKFYDASKGKLMFNYMGKKACSCLKSGFMKKAPSKFMTPEKLNCPSIRKERTYIEAYEKKQRHVLMEKGHRFVRKWNWDKRNETKI</sequence>
<reference evidence="1 2" key="1">
    <citation type="journal article" date="2019" name="Sci. Rep.">
        <title>Orb-weaving spider Araneus ventricosus genome elucidates the spidroin gene catalogue.</title>
        <authorList>
            <person name="Kono N."/>
            <person name="Nakamura H."/>
            <person name="Ohtoshi R."/>
            <person name="Moran D.A.P."/>
            <person name="Shinohara A."/>
            <person name="Yoshida Y."/>
            <person name="Fujiwara M."/>
            <person name="Mori M."/>
            <person name="Tomita M."/>
            <person name="Arakawa K."/>
        </authorList>
    </citation>
    <scope>NUCLEOTIDE SEQUENCE [LARGE SCALE GENOMIC DNA]</scope>
</reference>
<accession>A0A4Y1ZY65</accession>